<dbReference type="Gene3D" id="3.40.50.1820">
    <property type="entry name" value="alpha/beta hydrolase"/>
    <property type="match status" value="1"/>
</dbReference>
<organism evidence="2 3">
    <name type="scientific">Lophium mytilinum</name>
    <dbReference type="NCBI Taxonomy" id="390894"/>
    <lineage>
        <taxon>Eukaryota</taxon>
        <taxon>Fungi</taxon>
        <taxon>Dikarya</taxon>
        <taxon>Ascomycota</taxon>
        <taxon>Pezizomycotina</taxon>
        <taxon>Dothideomycetes</taxon>
        <taxon>Pleosporomycetidae</taxon>
        <taxon>Mytilinidiales</taxon>
        <taxon>Mytilinidiaceae</taxon>
        <taxon>Lophium</taxon>
    </lineage>
</organism>
<dbReference type="OrthoDB" id="408373at2759"/>
<dbReference type="InterPro" id="IPR052897">
    <property type="entry name" value="Sec-Metab_Biosynth_Hydrolase"/>
</dbReference>
<dbReference type="EMBL" id="MU004199">
    <property type="protein sequence ID" value="KAF2489255.1"/>
    <property type="molecule type" value="Genomic_DNA"/>
</dbReference>
<evidence type="ECO:0000313" key="3">
    <source>
        <dbReference type="Proteomes" id="UP000799750"/>
    </source>
</evidence>
<dbReference type="PANTHER" id="PTHR37017:SF11">
    <property type="entry name" value="ESTERASE_LIPASE_THIOESTERASE DOMAIN-CONTAINING PROTEIN"/>
    <property type="match status" value="1"/>
</dbReference>
<sequence length="260" mass="28464">MSSSANEKPTIVVVQGSFQTPDVYKSLRDGLETLGYSTIHPNLPSLTNQDHPDFAKKNIIDDALAIRVELIRQIEYERKTVVLVMHSYGGLVGSEAVPEELSYTYRQARGLPGGVVHLFYFSAFILAEDQSVLGVFGESTREDIRPDGTYCIKNAAEVLYNDLPDADAKLWESRLVYQSYAVNKTKLTRAAYRYIPSTYLVCENDKAAPPQYQESFAASAGATVNRCAAGHSAMLSHTDMLASKIAAVADKAISSAVPKS</sequence>
<gene>
    <name evidence="2" type="ORF">BU16DRAFT_176492</name>
</gene>
<evidence type="ECO:0000259" key="1">
    <source>
        <dbReference type="Pfam" id="PF12697"/>
    </source>
</evidence>
<dbReference type="SUPFAM" id="SSF53474">
    <property type="entry name" value="alpha/beta-Hydrolases"/>
    <property type="match status" value="1"/>
</dbReference>
<dbReference type="AlphaFoldDB" id="A0A6A6QA78"/>
<keyword evidence="3" id="KW-1185">Reference proteome</keyword>
<dbReference type="InterPro" id="IPR000073">
    <property type="entry name" value="AB_hydrolase_1"/>
</dbReference>
<dbReference type="PANTHER" id="PTHR37017">
    <property type="entry name" value="AB HYDROLASE-1 DOMAIN-CONTAINING PROTEIN-RELATED"/>
    <property type="match status" value="1"/>
</dbReference>
<dbReference type="InterPro" id="IPR029058">
    <property type="entry name" value="AB_hydrolase_fold"/>
</dbReference>
<feature type="domain" description="AB hydrolase-1" evidence="1">
    <location>
        <begin position="11"/>
        <end position="242"/>
    </location>
</feature>
<reference evidence="2" key="1">
    <citation type="journal article" date="2020" name="Stud. Mycol.">
        <title>101 Dothideomycetes genomes: a test case for predicting lifestyles and emergence of pathogens.</title>
        <authorList>
            <person name="Haridas S."/>
            <person name="Albert R."/>
            <person name="Binder M."/>
            <person name="Bloem J."/>
            <person name="Labutti K."/>
            <person name="Salamov A."/>
            <person name="Andreopoulos B."/>
            <person name="Baker S."/>
            <person name="Barry K."/>
            <person name="Bills G."/>
            <person name="Bluhm B."/>
            <person name="Cannon C."/>
            <person name="Castanera R."/>
            <person name="Culley D."/>
            <person name="Daum C."/>
            <person name="Ezra D."/>
            <person name="Gonzalez J."/>
            <person name="Henrissat B."/>
            <person name="Kuo A."/>
            <person name="Liang C."/>
            <person name="Lipzen A."/>
            <person name="Lutzoni F."/>
            <person name="Magnuson J."/>
            <person name="Mondo S."/>
            <person name="Nolan M."/>
            <person name="Ohm R."/>
            <person name="Pangilinan J."/>
            <person name="Park H.-J."/>
            <person name="Ramirez L."/>
            <person name="Alfaro M."/>
            <person name="Sun H."/>
            <person name="Tritt A."/>
            <person name="Yoshinaga Y."/>
            <person name="Zwiers L.-H."/>
            <person name="Turgeon B."/>
            <person name="Goodwin S."/>
            <person name="Spatafora J."/>
            <person name="Crous P."/>
            <person name="Grigoriev I."/>
        </authorList>
    </citation>
    <scope>NUCLEOTIDE SEQUENCE</scope>
    <source>
        <strain evidence="2">CBS 269.34</strain>
    </source>
</reference>
<dbReference type="Proteomes" id="UP000799750">
    <property type="component" value="Unassembled WGS sequence"/>
</dbReference>
<dbReference type="Pfam" id="PF12697">
    <property type="entry name" value="Abhydrolase_6"/>
    <property type="match status" value="1"/>
</dbReference>
<name>A0A6A6QA78_9PEZI</name>
<keyword evidence="2" id="KW-0378">Hydrolase</keyword>
<protein>
    <submittedName>
        <fullName evidence="2">Alpha/beta-hydrolase</fullName>
    </submittedName>
</protein>
<evidence type="ECO:0000313" key="2">
    <source>
        <dbReference type="EMBL" id="KAF2489255.1"/>
    </source>
</evidence>
<dbReference type="GO" id="GO:0016787">
    <property type="term" value="F:hydrolase activity"/>
    <property type="evidence" value="ECO:0007669"/>
    <property type="project" value="UniProtKB-KW"/>
</dbReference>
<accession>A0A6A6QA78</accession>
<proteinExistence type="predicted"/>